<evidence type="ECO:0000313" key="3">
    <source>
        <dbReference type="EMBL" id="SDC25772.1"/>
    </source>
</evidence>
<dbReference type="Proteomes" id="UP000198943">
    <property type="component" value="Unassembled WGS sequence"/>
</dbReference>
<protein>
    <recommendedName>
        <fullName evidence="2">Deacetylase PdaC domain-containing protein</fullName>
    </recommendedName>
</protein>
<gene>
    <name evidence="3" type="ORF">SAMN04487864_10453</name>
</gene>
<reference evidence="4" key="1">
    <citation type="submission" date="2016-10" db="EMBL/GenBank/DDBJ databases">
        <authorList>
            <person name="Varghese N."/>
            <person name="Submissions S."/>
        </authorList>
    </citation>
    <scope>NUCLEOTIDE SEQUENCE [LARGE SCALE GENOMIC DNA]</scope>
    <source>
        <strain evidence="4">DSM 11005</strain>
    </source>
</reference>
<feature type="signal peptide" evidence="1">
    <location>
        <begin position="1"/>
        <end position="23"/>
    </location>
</feature>
<keyword evidence="4" id="KW-1185">Reference proteome</keyword>
<dbReference type="AlphaFoldDB" id="A0A1G6K410"/>
<dbReference type="InterPro" id="IPR025303">
    <property type="entry name" value="PdaC"/>
</dbReference>
<accession>A0A1G6K410</accession>
<dbReference type="Pfam" id="PF13739">
    <property type="entry name" value="PdaC"/>
    <property type="match status" value="1"/>
</dbReference>
<dbReference type="Gene3D" id="3.30.565.40">
    <property type="entry name" value="Fervidobacterium nodosum Rt17-B1 like"/>
    <property type="match status" value="1"/>
</dbReference>
<name>A0A1G6K410_9FIRM</name>
<organism evidence="3 4">
    <name type="scientific">Succiniclasticum ruminis</name>
    <dbReference type="NCBI Taxonomy" id="40841"/>
    <lineage>
        <taxon>Bacteria</taxon>
        <taxon>Bacillati</taxon>
        <taxon>Bacillota</taxon>
        <taxon>Negativicutes</taxon>
        <taxon>Acidaminococcales</taxon>
        <taxon>Acidaminococcaceae</taxon>
        <taxon>Succiniclasticum</taxon>
    </lineage>
</organism>
<evidence type="ECO:0000259" key="2">
    <source>
        <dbReference type="Pfam" id="PF13739"/>
    </source>
</evidence>
<dbReference type="EMBL" id="FMYW01000004">
    <property type="protein sequence ID" value="SDC25772.1"/>
    <property type="molecule type" value="Genomic_DNA"/>
</dbReference>
<dbReference type="Gene3D" id="3.90.640.20">
    <property type="entry name" value="Heat-shock cognate protein, ATPase"/>
    <property type="match status" value="1"/>
</dbReference>
<feature type="chain" id="PRO_5011500437" description="Deacetylase PdaC domain-containing protein" evidence="1">
    <location>
        <begin position="24"/>
        <end position="260"/>
    </location>
</feature>
<sequence>MKKIIITLIAMFLMLSAALPCFAEPPAAGVLPSIKMEQQKKEYRTPQGQVCIVTDYTRLVVENADEFPALAKKLEQVHNQEWNYRMTDEAKEDYKDAVEMKMHRPEDYMYFLLEERIWQRYLDRNILSLYVEYYQSRGGAHPNTDIFTYNLDPVTGNFITMDDALAPGKRNEFRDKYVKPALEKVKKERQLFYYDNYKTVVDNLFQRDYAGEPPLTWTWGTEGITMIFPADTLGPAVMGPVEAFIPFKGNEKLFNEKYLK</sequence>
<feature type="domain" description="Deacetylase PdaC" evidence="2">
    <location>
        <begin position="68"/>
        <end position="144"/>
    </location>
</feature>
<dbReference type="InterPro" id="IPR037126">
    <property type="entry name" value="PdaC/RsiV-like_sf"/>
</dbReference>
<evidence type="ECO:0000256" key="1">
    <source>
        <dbReference type="SAM" id="SignalP"/>
    </source>
</evidence>
<dbReference type="RefSeq" id="WP_093729753.1">
    <property type="nucleotide sequence ID" value="NZ_FMYW01000004.1"/>
</dbReference>
<evidence type="ECO:0000313" key="4">
    <source>
        <dbReference type="Proteomes" id="UP000198943"/>
    </source>
</evidence>
<keyword evidence="1" id="KW-0732">Signal</keyword>
<proteinExistence type="predicted"/>